<dbReference type="Pfam" id="PF02931">
    <property type="entry name" value="Neur_chan_LBD"/>
    <property type="match status" value="1"/>
</dbReference>
<evidence type="ECO:0000256" key="2">
    <source>
        <dbReference type="ARBA" id="ARBA00022692"/>
    </source>
</evidence>
<dbReference type="InterPro" id="IPR036734">
    <property type="entry name" value="Neur_chan_lig-bd_sf"/>
</dbReference>
<dbReference type="CDD" id="cd18989">
    <property type="entry name" value="LGIC_ECD_cation"/>
    <property type="match status" value="1"/>
</dbReference>
<evidence type="ECO:0000256" key="6">
    <source>
        <dbReference type="PROSITE-ProRule" id="PRU00124"/>
    </source>
</evidence>
<feature type="transmembrane region" description="Helical" evidence="7">
    <location>
        <begin position="967"/>
        <end position="986"/>
    </location>
</feature>
<dbReference type="PROSITE" id="PS50068">
    <property type="entry name" value="LDLRA_2"/>
    <property type="match status" value="1"/>
</dbReference>
<keyword evidence="7" id="KW-0813">Transport</keyword>
<dbReference type="SUPFAM" id="SSF63712">
    <property type="entry name" value="Nicotinic receptor ligand binding domain-like"/>
    <property type="match status" value="1"/>
</dbReference>
<feature type="transmembrane region" description="Helical" evidence="7">
    <location>
        <begin position="300"/>
        <end position="323"/>
    </location>
</feature>
<sequence>PAPVLLANDCPRSTPWPCKSGQCLSFAFHLRRRADCVDGYDEDKALCTAKDRPASIILKMFIQRFHYWLIPGVLGEGSPDTLSKLLTAGPGVVGNDCPRSTPWPCKSGQCLSFAFICDGRADCVDGYDEDKALCTAKDRPASIILKMFIQRFHYWLIPGVLGEGSPDTLSKLLTEERSVDDYAKKVNLTAEQRNKLVRTMEFARDGRVLDLILDGMPEDAYREAYALFGRIRMSKFYVVNLILPSILLLAISALTFRLPPECGERVSFSVTIVLSMCVFLQLTGNYTPTQSESVPLLTCYYSMAVALTILTVVGNAFVLSCHYRQFSESRVQSRAIRLLFLNRLALCGISNDRKTVGPTPDDRGVLENEFAIVASAADSCFFLVMLAATMSLAIALLVVETSVSRSDCLGGLRCGHRHHRISLRDTAALAARGRQGGDFAGDYEPNRLSAEGLDQRDQNANRGNLDNIRDLNVNTKSPTTLKRNKWAVEVCNRWLQESKIECNVPIEDMKTEVVLVSTFVELYAVRNMNNSFLWLALLYMQLLVYWKWKPRYRSKPGLQCKPLVRLSNSGRLFKLPILTSRFITAMRVIPVIFPLALCCTCNLTDGFAPSPDEVLMRGLGLTSGGVYVAGARPPPDNGTANLINAFVLFASLVKMNWIDQRLSWLGKFNSSYDQVKSIIVPMNMIWQPDVTFYDVIEVKDLTAGKSPAKVFSNGRVHQIVEVQVTSKCQLKLLNFPYDRQTCVLKLANIMITESGALQIGSLNPSDTVTTFLTESNEYCLLRMSNRMRDMTTYAYIEFSVTFQRRSTFYLVNLILPSILLLAISALTFRLPPECGERVSFSVTIVLSMCVFLQLSGNYTPNQSESVTLLTGYYSLAVVMTMANVLGNVFVLGCHLRQQADTLVDNRAVRVLFLNRFVLKGLQIGNCAQVGNSQPNSDRSERVADANRAAESDRCNEWRIVALAADRCFFVLFMSVLALLVVALIVIELTASRLDCLRESQDSRTQRACKSSMRLSVRVAVRAWPLHSCSVGRFSQGQRDGRTAAKGPEAVTHQHLTAPAQGSAQGRGSSVGHDSPEH</sequence>
<evidence type="ECO:0000313" key="12">
    <source>
        <dbReference type="WBParaSite" id="maker-uti_cns_0010934-snap-gene-0.2-mRNA-1"/>
    </source>
</evidence>
<dbReference type="Gene3D" id="2.70.170.10">
    <property type="entry name" value="Neurotransmitter-gated ion-channel ligand-binding domain"/>
    <property type="match status" value="1"/>
</dbReference>
<reference evidence="12" key="1">
    <citation type="submission" date="2016-11" db="UniProtKB">
        <authorList>
            <consortium name="WormBaseParasite"/>
        </authorList>
    </citation>
    <scope>IDENTIFICATION</scope>
</reference>
<evidence type="ECO:0000256" key="4">
    <source>
        <dbReference type="ARBA" id="ARBA00023136"/>
    </source>
</evidence>
<keyword evidence="4 7" id="KW-0472">Membrane</keyword>
<dbReference type="PROSITE" id="PS00236">
    <property type="entry name" value="NEUROTR_ION_CHANNEL"/>
    <property type="match status" value="1"/>
</dbReference>
<dbReference type="PRINTS" id="PR00252">
    <property type="entry name" value="NRIONCHANNEL"/>
</dbReference>
<dbReference type="Proteomes" id="UP000095280">
    <property type="component" value="Unplaced"/>
</dbReference>
<proteinExistence type="inferred from homology"/>
<protein>
    <submittedName>
        <fullName evidence="12">Neur_chan_LBD domain-containing protein</fullName>
    </submittedName>
</protein>
<feature type="transmembrane region" description="Helical" evidence="7">
    <location>
        <begin position="871"/>
        <end position="892"/>
    </location>
</feature>
<dbReference type="InterPro" id="IPR023415">
    <property type="entry name" value="LDLR_class-A_CS"/>
</dbReference>
<feature type="domain" description="Neurotransmitter-gated ion-channel ligand-binding" evidence="9">
    <location>
        <begin position="649"/>
        <end position="760"/>
    </location>
</feature>
<keyword evidence="11" id="KW-1185">Reference proteome</keyword>
<evidence type="ECO:0000259" key="9">
    <source>
        <dbReference type="Pfam" id="PF02931"/>
    </source>
</evidence>
<dbReference type="SUPFAM" id="SSF57424">
    <property type="entry name" value="LDL receptor-like module"/>
    <property type="match status" value="1"/>
</dbReference>
<dbReference type="SUPFAM" id="SSF90112">
    <property type="entry name" value="Neurotransmitter-gated ion-channel transmembrane pore"/>
    <property type="match status" value="2"/>
</dbReference>
<feature type="disulfide bond" evidence="6">
    <location>
        <begin position="105"/>
        <end position="123"/>
    </location>
</feature>
<dbReference type="AlphaFoldDB" id="A0A1I8IAP1"/>
<comment type="subcellular location">
    <subcellularLocation>
        <location evidence="1">Membrane</location>
        <topology evidence="1">Multi-pass membrane protein</topology>
    </subcellularLocation>
</comment>
<feature type="transmembrane region" description="Helical" evidence="7">
    <location>
        <begin position="236"/>
        <end position="256"/>
    </location>
</feature>
<keyword evidence="5 6" id="KW-1015">Disulfide bond</keyword>
<dbReference type="InterPro" id="IPR018000">
    <property type="entry name" value="Neurotransmitter_ion_chnl_CS"/>
</dbReference>
<dbReference type="InterPro" id="IPR006202">
    <property type="entry name" value="Neur_chan_lig-bd"/>
</dbReference>
<dbReference type="SMART" id="SM00192">
    <property type="entry name" value="LDLa"/>
    <property type="match status" value="2"/>
</dbReference>
<feature type="transmembrane region" description="Helical" evidence="7">
    <location>
        <begin position="268"/>
        <end position="288"/>
    </location>
</feature>
<dbReference type="Pfam" id="PF02932">
    <property type="entry name" value="Neur_chan_memb"/>
    <property type="match status" value="2"/>
</dbReference>
<keyword evidence="7" id="KW-0406">Ion transport</keyword>
<feature type="domain" description="Neurotransmitter-gated ion-channel transmembrane" evidence="10">
    <location>
        <begin position="241"/>
        <end position="349"/>
    </location>
</feature>
<evidence type="ECO:0000256" key="1">
    <source>
        <dbReference type="ARBA" id="ARBA00004141"/>
    </source>
</evidence>
<organism evidence="11 12">
    <name type="scientific">Macrostomum lignano</name>
    <dbReference type="NCBI Taxonomy" id="282301"/>
    <lineage>
        <taxon>Eukaryota</taxon>
        <taxon>Metazoa</taxon>
        <taxon>Spiralia</taxon>
        <taxon>Lophotrochozoa</taxon>
        <taxon>Platyhelminthes</taxon>
        <taxon>Rhabditophora</taxon>
        <taxon>Macrostomorpha</taxon>
        <taxon>Macrostomida</taxon>
        <taxon>Macrostomidae</taxon>
        <taxon>Macrostomum</taxon>
    </lineage>
</organism>
<evidence type="ECO:0000256" key="5">
    <source>
        <dbReference type="ARBA" id="ARBA00023157"/>
    </source>
</evidence>
<keyword evidence="3 7" id="KW-1133">Transmembrane helix</keyword>
<accession>A0A1I8IAP1</accession>
<comment type="similarity">
    <text evidence="7">Belongs to the ligand-gated ion channel (TC 1.A.9) family.</text>
</comment>
<dbReference type="InterPro" id="IPR038050">
    <property type="entry name" value="Neuro_actylchol_rec"/>
</dbReference>
<dbReference type="CDD" id="cd19051">
    <property type="entry name" value="LGIC_TM_cation"/>
    <property type="match status" value="2"/>
</dbReference>
<name>A0A1I8IAP1_9PLAT</name>
<feature type="domain" description="Neurotransmitter-gated ion-channel transmembrane" evidence="10">
    <location>
        <begin position="813"/>
        <end position="915"/>
    </location>
</feature>
<dbReference type="PANTHER" id="PTHR18945">
    <property type="entry name" value="NEUROTRANSMITTER GATED ION CHANNEL"/>
    <property type="match status" value="1"/>
</dbReference>
<dbReference type="GO" id="GO:0005230">
    <property type="term" value="F:extracellular ligand-gated monoatomic ion channel activity"/>
    <property type="evidence" value="ECO:0007669"/>
    <property type="project" value="InterPro"/>
</dbReference>
<dbReference type="InterPro" id="IPR006201">
    <property type="entry name" value="Neur_channel"/>
</dbReference>
<dbReference type="Gene3D" id="1.20.58.390">
    <property type="entry name" value="Neurotransmitter-gated ion-channel transmembrane domain"/>
    <property type="match status" value="2"/>
</dbReference>
<dbReference type="GO" id="GO:0004888">
    <property type="term" value="F:transmembrane signaling receptor activity"/>
    <property type="evidence" value="ECO:0007669"/>
    <property type="project" value="InterPro"/>
</dbReference>
<dbReference type="CDD" id="cd00112">
    <property type="entry name" value="LDLa"/>
    <property type="match status" value="1"/>
</dbReference>
<evidence type="ECO:0000256" key="7">
    <source>
        <dbReference type="RuleBase" id="RU000687"/>
    </source>
</evidence>
<dbReference type="WBParaSite" id="maker-uti_cns_0010934-snap-gene-0.2-mRNA-1">
    <property type="protein sequence ID" value="maker-uti_cns_0010934-snap-gene-0.2-mRNA-1"/>
    <property type="gene ID" value="maker-uti_cns_0010934-snap-gene-0.2"/>
</dbReference>
<feature type="transmembrane region" description="Helical" evidence="7">
    <location>
        <begin position="840"/>
        <end position="859"/>
    </location>
</feature>
<feature type="transmembrane region" description="Helical" evidence="7">
    <location>
        <begin position="371"/>
        <end position="399"/>
    </location>
</feature>
<dbReference type="GO" id="GO:0016020">
    <property type="term" value="C:membrane"/>
    <property type="evidence" value="ECO:0007669"/>
    <property type="project" value="UniProtKB-SubCell"/>
</dbReference>
<keyword evidence="7" id="KW-0407">Ion channel</keyword>
<feature type="transmembrane region" description="Helical" evidence="7">
    <location>
        <begin position="808"/>
        <end position="828"/>
    </location>
</feature>
<dbReference type="InterPro" id="IPR002172">
    <property type="entry name" value="LDrepeatLR_classA_rpt"/>
</dbReference>
<keyword evidence="2 7" id="KW-0812">Transmembrane</keyword>
<dbReference type="InterPro" id="IPR006029">
    <property type="entry name" value="Neurotrans-gated_channel_TM"/>
</dbReference>
<dbReference type="InterPro" id="IPR036719">
    <property type="entry name" value="Neuro-gated_channel_TM_sf"/>
</dbReference>
<comment type="caution">
    <text evidence="6 7">Lacks conserved residue(s) required for the propagation of feature annotation.</text>
</comment>
<evidence type="ECO:0000256" key="3">
    <source>
        <dbReference type="ARBA" id="ARBA00022989"/>
    </source>
</evidence>
<dbReference type="Gene3D" id="4.10.400.10">
    <property type="entry name" value="Low-density Lipoprotein Receptor"/>
    <property type="match status" value="1"/>
</dbReference>
<feature type="region of interest" description="Disordered" evidence="8">
    <location>
        <begin position="1034"/>
        <end position="1077"/>
    </location>
</feature>
<dbReference type="PROSITE" id="PS01209">
    <property type="entry name" value="LDLRA_1"/>
    <property type="match status" value="1"/>
</dbReference>
<evidence type="ECO:0000313" key="11">
    <source>
        <dbReference type="Proteomes" id="UP000095280"/>
    </source>
</evidence>
<dbReference type="InterPro" id="IPR036055">
    <property type="entry name" value="LDL_receptor-like_sf"/>
</dbReference>
<evidence type="ECO:0000256" key="8">
    <source>
        <dbReference type="SAM" id="MobiDB-lite"/>
    </source>
</evidence>
<evidence type="ECO:0000259" key="10">
    <source>
        <dbReference type="Pfam" id="PF02932"/>
    </source>
</evidence>